<dbReference type="PANTHER" id="PTHR48102">
    <property type="entry name" value="ATP-DEPENDENT CLP PROTEASE ATP-BINDING SUBUNIT CLPX-LIKE, MITOCHONDRIAL-RELATED"/>
    <property type="match status" value="1"/>
</dbReference>
<feature type="domain" description="AAA+ ATPase" evidence="3">
    <location>
        <begin position="183"/>
        <end position="358"/>
    </location>
</feature>
<dbReference type="SMART" id="SM00382">
    <property type="entry name" value="AAA"/>
    <property type="match status" value="1"/>
</dbReference>
<dbReference type="NCBIfam" id="NF003745">
    <property type="entry name" value="PRK05342.1"/>
    <property type="match status" value="1"/>
</dbReference>
<keyword evidence="2" id="KW-0067">ATP-binding</keyword>
<evidence type="ECO:0000313" key="5">
    <source>
        <dbReference type="EMBL" id="VEU21429.1"/>
    </source>
</evidence>
<dbReference type="InterPro" id="IPR019489">
    <property type="entry name" value="Clp_ATPase_C"/>
</dbReference>
<dbReference type="Pfam" id="PF07724">
    <property type="entry name" value="AAA_2"/>
    <property type="match status" value="1"/>
</dbReference>
<dbReference type="GO" id="GO:0005759">
    <property type="term" value="C:mitochondrial matrix"/>
    <property type="evidence" value="ECO:0007669"/>
    <property type="project" value="TreeGrafter"/>
</dbReference>
<dbReference type="AlphaFoldDB" id="A0A448YKG7"/>
<dbReference type="InterPro" id="IPR027417">
    <property type="entry name" value="P-loop_NTPase"/>
</dbReference>
<dbReference type="SMART" id="SM01086">
    <property type="entry name" value="ClpB_D2-small"/>
    <property type="match status" value="1"/>
</dbReference>
<dbReference type="Proteomes" id="UP000290900">
    <property type="component" value="Unassembled WGS sequence"/>
</dbReference>
<evidence type="ECO:0000256" key="1">
    <source>
        <dbReference type="ARBA" id="ARBA00022741"/>
    </source>
</evidence>
<evidence type="ECO:0000256" key="2">
    <source>
        <dbReference type="ARBA" id="ARBA00022840"/>
    </source>
</evidence>
<keyword evidence="6" id="KW-1185">Reference proteome</keyword>
<dbReference type="GO" id="GO:0005524">
    <property type="term" value="F:ATP binding"/>
    <property type="evidence" value="ECO:0007669"/>
    <property type="project" value="UniProtKB-KW"/>
</dbReference>
<proteinExistence type="predicted"/>
<dbReference type="InterPro" id="IPR050052">
    <property type="entry name" value="ATP-dep_Clp_protease_ClpX"/>
</dbReference>
<dbReference type="GO" id="GO:0051603">
    <property type="term" value="P:proteolysis involved in protein catabolic process"/>
    <property type="evidence" value="ECO:0007669"/>
    <property type="project" value="TreeGrafter"/>
</dbReference>
<reference evidence="5 6" key="1">
    <citation type="submission" date="2018-12" db="EMBL/GenBank/DDBJ databases">
        <authorList>
            <person name="Tiukova I."/>
            <person name="Dainat J."/>
        </authorList>
    </citation>
    <scope>NUCLEOTIDE SEQUENCE [LARGE SCALE GENOMIC DNA]</scope>
</reference>
<accession>A0A448YKG7</accession>
<dbReference type="EMBL" id="CAACVR010000012">
    <property type="protein sequence ID" value="VEU21429.1"/>
    <property type="molecule type" value="Genomic_DNA"/>
</dbReference>
<dbReference type="Gene3D" id="1.10.8.60">
    <property type="match status" value="1"/>
</dbReference>
<evidence type="ECO:0000313" key="6">
    <source>
        <dbReference type="Proteomes" id="UP000290900"/>
    </source>
</evidence>
<dbReference type="OrthoDB" id="1721884at2759"/>
<dbReference type="Gene3D" id="3.40.50.300">
    <property type="entry name" value="P-loop containing nucleotide triphosphate hydrolases"/>
    <property type="match status" value="1"/>
</dbReference>
<evidence type="ECO:0000259" key="4">
    <source>
        <dbReference type="SMART" id="SM01086"/>
    </source>
</evidence>
<keyword evidence="1" id="KW-0547">Nucleotide-binding</keyword>
<evidence type="ECO:0000259" key="3">
    <source>
        <dbReference type="SMART" id="SM00382"/>
    </source>
</evidence>
<dbReference type="SUPFAM" id="SSF52540">
    <property type="entry name" value="P-loop containing nucleoside triphosphate hydrolases"/>
    <property type="match status" value="1"/>
</dbReference>
<protein>
    <submittedName>
        <fullName evidence="5">DEKNAAC102584</fullName>
    </submittedName>
</protein>
<dbReference type="InParanoid" id="A0A448YKG7"/>
<organism evidence="5 6">
    <name type="scientific">Brettanomyces naardenensis</name>
    <name type="common">Yeast</name>
    <dbReference type="NCBI Taxonomy" id="13370"/>
    <lineage>
        <taxon>Eukaryota</taxon>
        <taxon>Fungi</taxon>
        <taxon>Dikarya</taxon>
        <taxon>Ascomycota</taxon>
        <taxon>Saccharomycotina</taxon>
        <taxon>Pichiomycetes</taxon>
        <taxon>Pichiales</taxon>
        <taxon>Pichiaceae</taxon>
        <taxon>Brettanomyces</taxon>
    </lineage>
</organism>
<sequence length="530" mass="58637">MLLYRSVAARSCVRFPGRLTVPHRFSRYASDLPPKSDGLHGRRSSSIDELYELSKPLRDINVHVSSKQERERAVEEQQRQIEKIEQNIRHLATPKQMKAYLDKYVIGQDVCKKTMVVAIYNHYLRVNDNMIRRLRKGELVKKRRATTRPGLMSEEDIPGAKEKAKLALEFSKGASSMESPELEKSNLILIGPSGSGKTLLARTMARVLNVPIVIQDCTSLTQAGYIGEDITDCVQKLFSKADYDIEQCERGIIVLDEVDKLAKRSVMTGAKDISGEGVQQSLLKLLEGSQVPVQLKKEDSGNAGAAAAAAAAASQDVAIDSSNILFIAMGAFVGLHEITAKRLAEYHADKKTNGPIEDNGPSLSALERVNPEDLVKFGMIPEFIGRLPIIATLKDLTAEDLECVLVKPRNSIIRQYKYTFSRLGIQLAVTGPALQSVAQLSLKNGTGARGLHSILSKLLLSANYDCPGSDISYVLIDSETIDEFASSLEGGKALDDFKPKYYRDHQHEEFLNTILKEDPLLESQLRDDLI</sequence>
<dbReference type="STRING" id="13370.A0A448YKG7"/>
<dbReference type="InterPro" id="IPR003959">
    <property type="entry name" value="ATPase_AAA_core"/>
</dbReference>
<dbReference type="PANTHER" id="PTHR48102:SF7">
    <property type="entry name" value="ATP-DEPENDENT CLP PROTEASE ATP-BINDING SUBUNIT CLPX-LIKE, MITOCHONDRIAL"/>
    <property type="match status" value="1"/>
</dbReference>
<gene>
    <name evidence="5" type="ORF">BRENAR_LOCUS2162</name>
</gene>
<feature type="domain" description="Clp ATPase C-terminal" evidence="4">
    <location>
        <begin position="396"/>
        <end position="481"/>
    </location>
</feature>
<dbReference type="InterPro" id="IPR003593">
    <property type="entry name" value="AAA+_ATPase"/>
</dbReference>
<dbReference type="FunCoup" id="A0A448YKG7">
    <property type="interactions" value="672"/>
</dbReference>
<name>A0A448YKG7_BRENA</name>
<dbReference type="GO" id="GO:0016887">
    <property type="term" value="F:ATP hydrolysis activity"/>
    <property type="evidence" value="ECO:0007669"/>
    <property type="project" value="InterPro"/>
</dbReference>